<feature type="domain" description="Reverse transcriptase" evidence="4">
    <location>
        <begin position="281"/>
        <end position="518"/>
    </location>
</feature>
<keyword evidence="2" id="KW-0408">Iron</keyword>
<dbReference type="PANTHER" id="PTHR11670">
    <property type="entry name" value="ACONITASE/IRON-RESPONSIVE ELEMENT FAMILY MEMBER"/>
    <property type="match status" value="1"/>
</dbReference>
<dbReference type="InterPro" id="IPR006249">
    <property type="entry name" value="Aconitase/IRP2"/>
</dbReference>
<dbReference type="CDD" id="cd01650">
    <property type="entry name" value="RT_nLTR_like"/>
    <property type="match status" value="1"/>
</dbReference>
<evidence type="ECO:0000259" key="4">
    <source>
        <dbReference type="PROSITE" id="PS50878"/>
    </source>
</evidence>
<keyword evidence="1" id="KW-0479">Metal-binding</keyword>
<dbReference type="InterPro" id="IPR000477">
    <property type="entry name" value="RT_dom"/>
</dbReference>
<keyword evidence="3" id="KW-0411">Iron-sulfur</keyword>
<dbReference type="Pfam" id="PF00330">
    <property type="entry name" value="Aconitase"/>
    <property type="match status" value="1"/>
</dbReference>
<dbReference type="Pfam" id="PF00078">
    <property type="entry name" value="RVT_1"/>
    <property type="match status" value="1"/>
</dbReference>
<dbReference type="InterPro" id="IPR015931">
    <property type="entry name" value="Acnase/IPM_dHydase_lsu_aba_1/3"/>
</dbReference>
<sequence>MAYNNLLKNITVDGVTFKYYDLPALKDPRYDELPISIRYVLEAAVRHCDGFHVLASDVETILDWKQSQKTHLEILFKPARVILQDFTGVPAIVDLAAMREAVQNLGGDPSRINPACPVDLVVDHSIQADSYGSFDALDKNQRIEFERNKERFNFLKSEGVGKGGQEPAERADLLKKYSFKMKRCSPILNTASGKAVDGATLPICRHHFKTLQNQQAPSATELEHVHGPKYAVNNEPPTESEVLLCIQEMKNGKSGGDDGISAEMLKYFSPSRIRVTKIIRSMWIDERIPDSWRHAIIIPLHKKLSVANPRNYREISLLRVMYNVLERIIPQRLIKHREETTRNEQAGFRPGRSTIDQVFIVKRLIEIWERYSKLMQLAILYFEAAFDSPHRGRLLNALRHVPGVPGKFVRLLHNMNQRTTAAVLKPAGCTNLFEVVTGVRQGTVAGPFLFNFAFDQIMRRTVDQYPPDIVLTPSECPLTDLEYANNVVIVTENRTKLQHVINLLTKLAAACSRCGSSR</sequence>
<dbReference type="Gene3D" id="3.30.499.10">
    <property type="entry name" value="Aconitase, domain 3"/>
    <property type="match status" value="1"/>
</dbReference>
<keyword evidence="6" id="KW-1185">Reference proteome</keyword>
<comment type="caution">
    <text evidence="5">The sequence shown here is derived from an EMBL/GenBank/DDBJ whole genome shotgun (WGS) entry which is preliminary data.</text>
</comment>
<accession>A0ABR1EEN1</accession>
<dbReference type="SUPFAM" id="SSF56672">
    <property type="entry name" value="DNA/RNA polymerases"/>
    <property type="match status" value="1"/>
</dbReference>
<gene>
    <name evidence="5" type="primary">Necator_chrX.g22436</name>
    <name evidence="5" type="ORF">RB195_022273</name>
</gene>
<dbReference type="Proteomes" id="UP001303046">
    <property type="component" value="Unassembled WGS sequence"/>
</dbReference>
<evidence type="ECO:0000313" key="5">
    <source>
        <dbReference type="EMBL" id="KAK6761142.1"/>
    </source>
</evidence>
<dbReference type="InterPro" id="IPR043502">
    <property type="entry name" value="DNA/RNA_pol_sf"/>
</dbReference>
<evidence type="ECO:0000256" key="1">
    <source>
        <dbReference type="ARBA" id="ARBA00022723"/>
    </source>
</evidence>
<dbReference type="InterPro" id="IPR036008">
    <property type="entry name" value="Aconitase_4Fe-4S_dom"/>
</dbReference>
<dbReference type="InterPro" id="IPR001030">
    <property type="entry name" value="Acoase/IPM_deHydtase_lsu_aba"/>
</dbReference>
<name>A0ABR1EEN1_NECAM</name>
<evidence type="ECO:0000256" key="3">
    <source>
        <dbReference type="ARBA" id="ARBA00023014"/>
    </source>
</evidence>
<dbReference type="EMBL" id="JAVFWL010000006">
    <property type="protein sequence ID" value="KAK6761142.1"/>
    <property type="molecule type" value="Genomic_DNA"/>
</dbReference>
<evidence type="ECO:0000256" key="2">
    <source>
        <dbReference type="ARBA" id="ARBA00023004"/>
    </source>
</evidence>
<reference evidence="5 6" key="1">
    <citation type="submission" date="2023-08" db="EMBL/GenBank/DDBJ databases">
        <title>A Necator americanus chromosomal reference genome.</title>
        <authorList>
            <person name="Ilik V."/>
            <person name="Petrzelkova K.J."/>
            <person name="Pardy F."/>
            <person name="Fuh T."/>
            <person name="Niatou-Singa F.S."/>
            <person name="Gouil Q."/>
            <person name="Baker L."/>
            <person name="Ritchie M.E."/>
            <person name="Jex A.R."/>
            <person name="Gazzola D."/>
            <person name="Li H."/>
            <person name="Toshio Fujiwara R."/>
            <person name="Zhan B."/>
            <person name="Aroian R.V."/>
            <person name="Pafco B."/>
            <person name="Schwarz E.M."/>
        </authorList>
    </citation>
    <scope>NUCLEOTIDE SEQUENCE [LARGE SCALE GENOMIC DNA]</scope>
    <source>
        <strain evidence="5 6">Aroian</strain>
        <tissue evidence="5">Whole animal</tissue>
    </source>
</reference>
<evidence type="ECO:0000313" key="6">
    <source>
        <dbReference type="Proteomes" id="UP001303046"/>
    </source>
</evidence>
<dbReference type="PROSITE" id="PS50878">
    <property type="entry name" value="RT_POL"/>
    <property type="match status" value="1"/>
</dbReference>
<organism evidence="5 6">
    <name type="scientific">Necator americanus</name>
    <name type="common">Human hookworm</name>
    <dbReference type="NCBI Taxonomy" id="51031"/>
    <lineage>
        <taxon>Eukaryota</taxon>
        <taxon>Metazoa</taxon>
        <taxon>Ecdysozoa</taxon>
        <taxon>Nematoda</taxon>
        <taxon>Chromadorea</taxon>
        <taxon>Rhabditida</taxon>
        <taxon>Rhabditina</taxon>
        <taxon>Rhabditomorpha</taxon>
        <taxon>Strongyloidea</taxon>
        <taxon>Ancylostomatidae</taxon>
        <taxon>Bunostominae</taxon>
        <taxon>Necator</taxon>
    </lineage>
</organism>
<protein>
    <recommendedName>
        <fullName evidence="4">Reverse transcriptase domain-containing protein</fullName>
    </recommendedName>
</protein>
<dbReference type="SUPFAM" id="SSF53732">
    <property type="entry name" value="Aconitase iron-sulfur domain"/>
    <property type="match status" value="1"/>
</dbReference>
<proteinExistence type="predicted"/>